<dbReference type="Pfam" id="PF00107">
    <property type="entry name" value="ADH_zinc_N"/>
    <property type="match status" value="1"/>
</dbReference>
<keyword evidence="4" id="KW-0862">Zinc</keyword>
<evidence type="ECO:0000256" key="1">
    <source>
        <dbReference type="ARBA" id="ARBA00001947"/>
    </source>
</evidence>
<dbReference type="GO" id="GO:0005737">
    <property type="term" value="C:cytoplasm"/>
    <property type="evidence" value="ECO:0007669"/>
    <property type="project" value="TreeGrafter"/>
</dbReference>
<comment type="similarity">
    <text evidence="2">Belongs to the zinc-containing alcohol dehydrogenase family.</text>
</comment>
<dbReference type="InterPro" id="IPR036291">
    <property type="entry name" value="NAD(P)-bd_dom_sf"/>
</dbReference>
<name>A0A8E2EKV9_9PEZI</name>
<gene>
    <name evidence="8" type="ORF">K432DRAFT_431449</name>
</gene>
<dbReference type="InterPro" id="IPR013154">
    <property type="entry name" value="ADH-like_N"/>
</dbReference>
<dbReference type="SUPFAM" id="SSF51735">
    <property type="entry name" value="NAD(P)-binding Rossmann-fold domains"/>
    <property type="match status" value="1"/>
</dbReference>
<evidence type="ECO:0000259" key="6">
    <source>
        <dbReference type="Pfam" id="PF00107"/>
    </source>
</evidence>
<evidence type="ECO:0000313" key="9">
    <source>
        <dbReference type="Proteomes" id="UP000250266"/>
    </source>
</evidence>
<evidence type="ECO:0000256" key="2">
    <source>
        <dbReference type="ARBA" id="ARBA00008072"/>
    </source>
</evidence>
<dbReference type="Pfam" id="PF08240">
    <property type="entry name" value="ADH_N"/>
    <property type="match status" value="1"/>
</dbReference>
<feature type="domain" description="Alcohol dehydrogenase-like N-terminal" evidence="7">
    <location>
        <begin position="57"/>
        <end position="109"/>
    </location>
</feature>
<accession>A0A8E2EKV9</accession>
<dbReference type="EMBL" id="KV744815">
    <property type="protein sequence ID" value="OCK85658.1"/>
    <property type="molecule type" value="Genomic_DNA"/>
</dbReference>
<dbReference type="PANTHER" id="PTHR42940:SF7">
    <property type="entry name" value="ALCOHOL DEHYDROGENASE-LIKE N-TERMINAL DOMAIN-CONTAINING PROTEIN"/>
    <property type="match status" value="1"/>
</dbReference>
<evidence type="ECO:0000256" key="5">
    <source>
        <dbReference type="ARBA" id="ARBA00023002"/>
    </source>
</evidence>
<keyword evidence="3" id="KW-0479">Metal-binding</keyword>
<protein>
    <submittedName>
        <fullName evidence="8">NAD(P)-binding protein</fullName>
    </submittedName>
</protein>
<keyword evidence="5" id="KW-0560">Oxidoreductase</keyword>
<proteinExistence type="inferred from homology"/>
<evidence type="ECO:0000256" key="4">
    <source>
        <dbReference type="ARBA" id="ARBA00022833"/>
    </source>
</evidence>
<dbReference type="InterPro" id="IPR011032">
    <property type="entry name" value="GroES-like_sf"/>
</dbReference>
<dbReference type="GO" id="GO:0004022">
    <property type="term" value="F:alcohol dehydrogenase (NAD+) activity"/>
    <property type="evidence" value="ECO:0007669"/>
    <property type="project" value="TreeGrafter"/>
</dbReference>
<dbReference type="Gene3D" id="3.90.180.10">
    <property type="entry name" value="Medium-chain alcohol dehydrogenases, catalytic domain"/>
    <property type="match status" value="2"/>
</dbReference>
<keyword evidence="9" id="KW-1185">Reference proteome</keyword>
<feature type="domain" description="Alcohol dehydrogenase-like C-terminal" evidence="6">
    <location>
        <begin position="156"/>
        <end position="255"/>
    </location>
</feature>
<dbReference type="GO" id="GO:0046872">
    <property type="term" value="F:metal ion binding"/>
    <property type="evidence" value="ECO:0007669"/>
    <property type="project" value="UniProtKB-KW"/>
</dbReference>
<dbReference type="OrthoDB" id="1560166at2759"/>
<dbReference type="Gene3D" id="3.40.50.720">
    <property type="entry name" value="NAD(P)-binding Rossmann-like Domain"/>
    <property type="match status" value="1"/>
</dbReference>
<sequence>MALNIPETCRACVVEARNTLWPIKEAPVEEPKHGEVFRPTLTASAIPILHFRNAVLGHHKKIATFQIIPGHEVVGTFFAMGEAEKKWQVGDKVGGPWHGGHDGLCKACNPVVHIPGDADPAEYAPFLCAGITAFNGIRNMNITPGDIVAFQCLGDLGHLAIQYVRKMGYRTVALSSIDAKRDVAMKLGATDDMGDSKEDSAAALHKIGGASMAVVTAPNRKVMTNIVNVCVPSCKVLILSSVGELPVDTSIIIHNGVLEAISFAQHQDVKYLIEEFPFDKVEEAVQHTLSRKVRVRACWSWTR</sequence>
<evidence type="ECO:0000313" key="8">
    <source>
        <dbReference type="EMBL" id="OCK85658.1"/>
    </source>
</evidence>
<dbReference type="SUPFAM" id="SSF50129">
    <property type="entry name" value="GroES-like"/>
    <property type="match status" value="1"/>
</dbReference>
<dbReference type="AlphaFoldDB" id="A0A8E2EKV9"/>
<dbReference type="PANTHER" id="PTHR42940">
    <property type="entry name" value="ALCOHOL DEHYDROGENASE 1-RELATED"/>
    <property type="match status" value="1"/>
</dbReference>
<organism evidence="8 9">
    <name type="scientific">Lepidopterella palustris CBS 459.81</name>
    <dbReference type="NCBI Taxonomy" id="1314670"/>
    <lineage>
        <taxon>Eukaryota</taxon>
        <taxon>Fungi</taxon>
        <taxon>Dikarya</taxon>
        <taxon>Ascomycota</taxon>
        <taxon>Pezizomycotina</taxon>
        <taxon>Dothideomycetes</taxon>
        <taxon>Pleosporomycetidae</taxon>
        <taxon>Mytilinidiales</taxon>
        <taxon>Argynnaceae</taxon>
        <taxon>Lepidopterella</taxon>
    </lineage>
</organism>
<comment type="cofactor">
    <cofactor evidence="1">
        <name>Zn(2+)</name>
        <dbReference type="ChEBI" id="CHEBI:29105"/>
    </cofactor>
</comment>
<dbReference type="InterPro" id="IPR013149">
    <property type="entry name" value="ADH-like_C"/>
</dbReference>
<evidence type="ECO:0000259" key="7">
    <source>
        <dbReference type="Pfam" id="PF08240"/>
    </source>
</evidence>
<reference evidence="8 9" key="1">
    <citation type="journal article" date="2016" name="Nat. Commun.">
        <title>Ectomycorrhizal ecology is imprinted in the genome of the dominant symbiotic fungus Cenococcum geophilum.</title>
        <authorList>
            <consortium name="DOE Joint Genome Institute"/>
            <person name="Peter M."/>
            <person name="Kohler A."/>
            <person name="Ohm R.A."/>
            <person name="Kuo A."/>
            <person name="Krutzmann J."/>
            <person name="Morin E."/>
            <person name="Arend M."/>
            <person name="Barry K.W."/>
            <person name="Binder M."/>
            <person name="Choi C."/>
            <person name="Clum A."/>
            <person name="Copeland A."/>
            <person name="Grisel N."/>
            <person name="Haridas S."/>
            <person name="Kipfer T."/>
            <person name="LaButti K."/>
            <person name="Lindquist E."/>
            <person name="Lipzen A."/>
            <person name="Maire R."/>
            <person name="Meier B."/>
            <person name="Mihaltcheva S."/>
            <person name="Molinier V."/>
            <person name="Murat C."/>
            <person name="Poggeler S."/>
            <person name="Quandt C.A."/>
            <person name="Sperisen C."/>
            <person name="Tritt A."/>
            <person name="Tisserant E."/>
            <person name="Crous P.W."/>
            <person name="Henrissat B."/>
            <person name="Nehls U."/>
            <person name="Egli S."/>
            <person name="Spatafora J.W."/>
            <person name="Grigoriev I.V."/>
            <person name="Martin F.M."/>
        </authorList>
    </citation>
    <scope>NUCLEOTIDE SEQUENCE [LARGE SCALE GENOMIC DNA]</scope>
    <source>
        <strain evidence="8 9">CBS 459.81</strain>
    </source>
</reference>
<evidence type="ECO:0000256" key="3">
    <source>
        <dbReference type="ARBA" id="ARBA00022723"/>
    </source>
</evidence>
<dbReference type="Proteomes" id="UP000250266">
    <property type="component" value="Unassembled WGS sequence"/>
</dbReference>